<dbReference type="InterPro" id="IPR025307">
    <property type="entry name" value="FIIND_dom"/>
</dbReference>
<evidence type="ECO:0000259" key="6">
    <source>
        <dbReference type="PROSITE" id="PS51830"/>
    </source>
</evidence>
<dbReference type="Gene3D" id="1.10.287.110">
    <property type="entry name" value="DnaJ domain"/>
    <property type="match status" value="1"/>
</dbReference>
<feature type="compositionally biased region" description="Basic and acidic residues" evidence="3">
    <location>
        <begin position="820"/>
        <end position="833"/>
    </location>
</feature>
<dbReference type="InterPro" id="IPR011029">
    <property type="entry name" value="DEATH-like_dom_sf"/>
</dbReference>
<dbReference type="Proteomes" id="UP001352852">
    <property type="component" value="Unassembled WGS sequence"/>
</dbReference>
<feature type="domain" description="CARD" evidence="5">
    <location>
        <begin position="337"/>
        <end position="394"/>
    </location>
</feature>
<feature type="region of interest" description="Disordered" evidence="3">
    <location>
        <begin position="26"/>
        <end position="48"/>
    </location>
</feature>
<reference evidence="7 8" key="1">
    <citation type="submission" date="2021-06" db="EMBL/GenBank/DDBJ databases">
        <authorList>
            <person name="Palmer J.M."/>
        </authorList>
    </citation>
    <scope>NUCLEOTIDE SEQUENCE [LARGE SCALE GENOMIC DNA]</scope>
    <source>
        <strain evidence="7 8">CL_MEX2019</strain>
        <tissue evidence="7">Muscle</tissue>
    </source>
</reference>
<dbReference type="InterPro" id="IPR052573">
    <property type="entry name" value="DnaJ_C_subfamily_28"/>
</dbReference>
<dbReference type="Pfam" id="PF13553">
    <property type="entry name" value="FIIND"/>
    <property type="match status" value="1"/>
</dbReference>
<keyword evidence="8" id="KW-1185">Reference proteome</keyword>
<dbReference type="SUPFAM" id="SSF47986">
    <property type="entry name" value="DEATH domain"/>
    <property type="match status" value="1"/>
</dbReference>
<protein>
    <recommendedName>
        <fullName evidence="9">DnaJ (Hsp40) homolog, subfamily C, member 28</fullName>
    </recommendedName>
</protein>
<dbReference type="PROSITE" id="PS50076">
    <property type="entry name" value="DNAJ_2"/>
    <property type="match status" value="1"/>
</dbReference>
<proteinExistence type="predicted"/>
<dbReference type="SMART" id="SM00271">
    <property type="entry name" value="DnaJ"/>
    <property type="match status" value="1"/>
</dbReference>
<gene>
    <name evidence="7" type="ORF">CHARACLAT_016579</name>
</gene>
<dbReference type="Pfam" id="PF00619">
    <property type="entry name" value="CARD"/>
    <property type="match status" value="1"/>
</dbReference>
<organism evidence="7 8">
    <name type="scientific">Characodon lateralis</name>
    <dbReference type="NCBI Taxonomy" id="208331"/>
    <lineage>
        <taxon>Eukaryota</taxon>
        <taxon>Metazoa</taxon>
        <taxon>Chordata</taxon>
        <taxon>Craniata</taxon>
        <taxon>Vertebrata</taxon>
        <taxon>Euteleostomi</taxon>
        <taxon>Actinopterygii</taxon>
        <taxon>Neopterygii</taxon>
        <taxon>Teleostei</taxon>
        <taxon>Neoteleostei</taxon>
        <taxon>Acanthomorphata</taxon>
        <taxon>Ovalentaria</taxon>
        <taxon>Atherinomorphae</taxon>
        <taxon>Cyprinodontiformes</taxon>
        <taxon>Goodeidae</taxon>
        <taxon>Characodon</taxon>
    </lineage>
</organism>
<keyword evidence="2" id="KW-0963">Cytoplasm</keyword>
<evidence type="ECO:0000313" key="8">
    <source>
        <dbReference type="Proteomes" id="UP001352852"/>
    </source>
</evidence>
<dbReference type="InterPro" id="IPR001623">
    <property type="entry name" value="DnaJ_domain"/>
</dbReference>
<name>A0ABU7EMC8_9TELE</name>
<dbReference type="Pfam" id="PF00226">
    <property type="entry name" value="DnaJ"/>
    <property type="match status" value="1"/>
</dbReference>
<feature type="region of interest" description="Disordered" evidence="3">
    <location>
        <begin position="820"/>
        <end position="845"/>
    </location>
</feature>
<dbReference type="PROSITE" id="PS50209">
    <property type="entry name" value="CARD"/>
    <property type="match status" value="1"/>
</dbReference>
<dbReference type="CDD" id="cd06257">
    <property type="entry name" value="DnaJ"/>
    <property type="match status" value="1"/>
</dbReference>
<dbReference type="Pfam" id="PF09350">
    <property type="entry name" value="DJC28_CD"/>
    <property type="match status" value="1"/>
</dbReference>
<accession>A0ABU7EMC8</accession>
<evidence type="ECO:0000256" key="3">
    <source>
        <dbReference type="SAM" id="MobiDB-lite"/>
    </source>
</evidence>
<dbReference type="InterPro" id="IPR001315">
    <property type="entry name" value="CARD"/>
</dbReference>
<feature type="region of interest" description="Disordered" evidence="3">
    <location>
        <begin position="319"/>
        <end position="338"/>
    </location>
</feature>
<feature type="domain" description="FIIND" evidence="6">
    <location>
        <begin position="44"/>
        <end position="327"/>
    </location>
</feature>
<evidence type="ECO:0000256" key="2">
    <source>
        <dbReference type="ARBA" id="ARBA00022490"/>
    </source>
</evidence>
<evidence type="ECO:0008006" key="9">
    <source>
        <dbReference type="Google" id="ProtNLM"/>
    </source>
</evidence>
<evidence type="ECO:0000313" key="7">
    <source>
        <dbReference type="EMBL" id="MED6287458.1"/>
    </source>
</evidence>
<comment type="subcellular location">
    <subcellularLocation>
        <location evidence="1">Cytoplasm</location>
        <location evidence="1">Cytosol</location>
    </subcellularLocation>
</comment>
<comment type="caution">
    <text evidence="7">The sequence shown here is derived from an EMBL/GenBank/DDBJ whole genome shotgun (WGS) entry which is preliminary data.</text>
</comment>
<evidence type="ECO:0000259" key="5">
    <source>
        <dbReference type="PROSITE" id="PS50209"/>
    </source>
</evidence>
<evidence type="ECO:0000256" key="1">
    <source>
        <dbReference type="ARBA" id="ARBA00004514"/>
    </source>
</evidence>
<dbReference type="InterPro" id="IPR036869">
    <property type="entry name" value="J_dom_sf"/>
</dbReference>
<feature type="compositionally biased region" description="Basic and acidic residues" evidence="3">
    <location>
        <begin position="35"/>
        <end position="48"/>
    </location>
</feature>
<dbReference type="InterPro" id="IPR018961">
    <property type="entry name" value="DnaJ_homolog_subfam-C_membr-28"/>
</dbReference>
<dbReference type="EMBL" id="JAHUTJ010058729">
    <property type="protein sequence ID" value="MED6287458.1"/>
    <property type="molecule type" value="Genomic_DNA"/>
</dbReference>
<dbReference type="PROSITE" id="PS51830">
    <property type="entry name" value="FIIND"/>
    <property type="match status" value="1"/>
</dbReference>
<dbReference type="Pfam" id="PF23679">
    <property type="entry name" value="UPA-FIIND"/>
    <property type="match status" value="1"/>
</dbReference>
<sequence length="857" mass="98156">MTVVSSANLRSFTDESAEVQSFVKREKWTTPSAHPESRGHIQKDSSEWTRLEPKITDENEAPTYSFESAAGQFECSVSGLRWVCKDKLGFKYQFCSWQGHMERMKTRGLRCAGPLIDITITTGKINEVYLPHWICIDDIPSLLENFSVLHINDSGDVLEKVFQVTATHVRLTKPVFSPLAALINSIFRVKVACNLLIYYKPHTPFLKLHVYLILQDPALQQLVHKEESSSGYEVIKKPRPDKYLRMQQGFTLSAAIDTARVQPQTLTLRYDSQDPNFYEVFIENPNRNFDLTLLCADSKKEDQKPYPVWTCEIRRDDHPKSGPVEAAGSSGRATCLSSPDEEHFVDKHREELVQRVKNIGPILDGLLQKKVLQAEMYNTIRSLQTSESQGFVLLVRTLAPSVSAVVSSTFPADGGQTARWRRLYGSLTSVSLPQDSCGYDGAVRRLSSREAQEEEEEEAAEQTGLSDLRTISEMSSSLHLLVWRSDFHHGRFLLLASWRSVVFRWLSSGLRISRSLQESYRLLQLPAEGHSSPAQVRDAYLRLAKLYHPDSGEPTADSGLFARIEEAYRAVLAHQSKVRKRDGVLEDDEDKARAAALQHRHYLSYEGVGSGTPSQRERQYRQIRVDRAAEQVLSYRQREHERAAAADGALVERDLRQRSRKIKITQAVERLVEDLIQESMARGDFRNLSGAGKPLNKFEHNPYADPMTHNLNRILIDNGYQPPWVVMQHDIRENAAQIRNRLLEGRARFGDPMTPAEQNQWEQMCRSIQEEMGKLNKMVDNYNLIVPVLSMQMVHFSLSRETERAQRGAEQRRMDLLKVREKERERRKEEKKRANNGTRTPTKKQGLVSWMQSLFRY</sequence>
<feature type="domain" description="J" evidence="4">
    <location>
        <begin position="518"/>
        <end position="576"/>
    </location>
</feature>
<evidence type="ECO:0000259" key="4">
    <source>
        <dbReference type="PROSITE" id="PS50076"/>
    </source>
</evidence>
<dbReference type="SUPFAM" id="SSF46565">
    <property type="entry name" value="Chaperone J-domain"/>
    <property type="match status" value="1"/>
</dbReference>
<dbReference type="PANTHER" id="PTHR39158:SF1">
    <property type="entry name" value="DNAJ HOMOLOG SUBFAMILY C MEMBER 28"/>
    <property type="match status" value="1"/>
</dbReference>
<dbReference type="Gene3D" id="1.10.533.10">
    <property type="entry name" value="Death Domain, Fas"/>
    <property type="match status" value="1"/>
</dbReference>
<dbReference type="PANTHER" id="PTHR39158">
    <property type="entry name" value="OS08G0560600 PROTEIN"/>
    <property type="match status" value="1"/>
</dbReference>